<evidence type="ECO:0000313" key="3">
    <source>
        <dbReference type="Proteomes" id="UP001610334"/>
    </source>
</evidence>
<dbReference type="EMBL" id="JBFXLT010000085">
    <property type="protein sequence ID" value="KAL2809617.1"/>
    <property type="molecule type" value="Genomic_DNA"/>
</dbReference>
<protein>
    <submittedName>
        <fullName evidence="2">Uncharacterized protein</fullName>
    </submittedName>
</protein>
<dbReference type="Proteomes" id="UP001610334">
    <property type="component" value="Unassembled WGS sequence"/>
</dbReference>
<keyword evidence="1" id="KW-0812">Transmembrane</keyword>
<evidence type="ECO:0000256" key="1">
    <source>
        <dbReference type="SAM" id="Phobius"/>
    </source>
</evidence>
<sequence length="138" mass="15228">MTSPAILLPSLFVDITHRVFVDPLLTLYLCIFLILPQSLHLIAALLVTRNCIPGAFGVRYPGSDFAISHSCACRFAFILDSLSSCLSYFTLFCLTCSLGDIIDPSLSMIACMCFWSLLQLAYPLIPNWSYVSAFSTIS</sequence>
<accession>A0ABR4H2D4</accession>
<proteinExistence type="predicted"/>
<keyword evidence="1" id="KW-1133">Transmembrane helix</keyword>
<name>A0ABR4H2D4_9EURO</name>
<comment type="caution">
    <text evidence="2">The sequence shown here is derived from an EMBL/GenBank/DDBJ whole genome shotgun (WGS) entry which is preliminary data.</text>
</comment>
<keyword evidence="1" id="KW-0472">Membrane</keyword>
<gene>
    <name evidence="2" type="ORF">BJX63DRAFT_348735</name>
</gene>
<reference evidence="2 3" key="1">
    <citation type="submission" date="2024-07" db="EMBL/GenBank/DDBJ databases">
        <title>Section-level genome sequencing and comparative genomics of Aspergillus sections Usti and Cavernicolus.</title>
        <authorList>
            <consortium name="Lawrence Berkeley National Laboratory"/>
            <person name="Nybo J.L."/>
            <person name="Vesth T.C."/>
            <person name="Theobald S."/>
            <person name="Frisvad J.C."/>
            <person name="Larsen T.O."/>
            <person name="Kjaerboelling I."/>
            <person name="Rothschild-Mancinelli K."/>
            <person name="Lyhne E.K."/>
            <person name="Kogle M.E."/>
            <person name="Barry K."/>
            <person name="Clum A."/>
            <person name="Na H."/>
            <person name="Ledsgaard L."/>
            <person name="Lin J."/>
            <person name="Lipzen A."/>
            <person name="Kuo A."/>
            <person name="Riley R."/>
            <person name="Mondo S."/>
            <person name="Labutti K."/>
            <person name="Haridas S."/>
            <person name="Pangalinan J."/>
            <person name="Salamov A.A."/>
            <person name="Simmons B.A."/>
            <person name="Magnuson J.K."/>
            <person name="Chen J."/>
            <person name="Drula E."/>
            <person name="Henrissat B."/>
            <person name="Wiebenga A."/>
            <person name="Lubbers R.J."/>
            <person name="Gomes A.C."/>
            <person name="Makela M.R."/>
            <person name="Stajich J."/>
            <person name="Grigoriev I.V."/>
            <person name="Mortensen U.H."/>
            <person name="De Vries R.P."/>
            <person name="Baker S.E."/>
            <person name="Andersen M.R."/>
        </authorList>
    </citation>
    <scope>NUCLEOTIDE SEQUENCE [LARGE SCALE GENOMIC DNA]</scope>
    <source>
        <strain evidence="2 3">CBS 588.65</strain>
    </source>
</reference>
<evidence type="ECO:0000313" key="2">
    <source>
        <dbReference type="EMBL" id="KAL2809617.1"/>
    </source>
</evidence>
<organism evidence="2 3">
    <name type="scientific">Aspergillus granulosus</name>
    <dbReference type="NCBI Taxonomy" id="176169"/>
    <lineage>
        <taxon>Eukaryota</taxon>
        <taxon>Fungi</taxon>
        <taxon>Dikarya</taxon>
        <taxon>Ascomycota</taxon>
        <taxon>Pezizomycotina</taxon>
        <taxon>Eurotiomycetes</taxon>
        <taxon>Eurotiomycetidae</taxon>
        <taxon>Eurotiales</taxon>
        <taxon>Aspergillaceae</taxon>
        <taxon>Aspergillus</taxon>
        <taxon>Aspergillus subgen. Nidulantes</taxon>
    </lineage>
</organism>
<feature type="transmembrane region" description="Helical" evidence="1">
    <location>
        <begin position="25"/>
        <end position="47"/>
    </location>
</feature>
<keyword evidence="3" id="KW-1185">Reference proteome</keyword>